<keyword evidence="1" id="KW-0813">Transport</keyword>
<evidence type="ECO:0000256" key="3">
    <source>
        <dbReference type="ARBA" id="ARBA00022840"/>
    </source>
</evidence>
<dbReference type="InterPro" id="IPR017871">
    <property type="entry name" value="ABC_transporter-like_CS"/>
</dbReference>
<dbReference type="PROSITE" id="PS50893">
    <property type="entry name" value="ABC_TRANSPORTER_2"/>
    <property type="match status" value="1"/>
</dbReference>
<dbReference type="GO" id="GO:0016887">
    <property type="term" value="F:ATP hydrolysis activity"/>
    <property type="evidence" value="ECO:0007669"/>
    <property type="project" value="InterPro"/>
</dbReference>
<dbReference type="InterPro" id="IPR003439">
    <property type="entry name" value="ABC_transporter-like_ATP-bd"/>
</dbReference>
<dbReference type="AlphaFoldDB" id="A0A381Y9Q4"/>
<sequence length="287" mass="31434">MLHPLPHSPSYIDPIVSIETFTGGYNGESVLESIDLTISRGDFVGLVGPSGSGKTSLLKAILGTLDVYGGRVLVKGVDASVRRPLVGYVPQLETIDWDFPVTVEEVVMMGSTMNFPLFPWVTGSQRKSAAQMMENLGIYTLAKRHIRDLSGGQQQRIFLARALVGDQAILLLDEPTSGVDIKTRDDIMHLLHELNHQGITVIMTTHEINSVAAHLPRVVCLNGRIIADGPPSKVLTTEILTETYGGPMPVIHHNGMAIVVERPHRFGYHARKHEDLDSTGLEHQDIV</sequence>
<evidence type="ECO:0000256" key="2">
    <source>
        <dbReference type="ARBA" id="ARBA00022741"/>
    </source>
</evidence>
<dbReference type="EMBL" id="UINC01017632">
    <property type="protein sequence ID" value="SVA73341.1"/>
    <property type="molecule type" value="Genomic_DNA"/>
</dbReference>
<dbReference type="InterPro" id="IPR050153">
    <property type="entry name" value="Metal_Ion_Import_ABC"/>
</dbReference>
<feature type="domain" description="ABC transporter" evidence="4">
    <location>
        <begin position="16"/>
        <end position="248"/>
    </location>
</feature>
<dbReference type="GO" id="GO:0005524">
    <property type="term" value="F:ATP binding"/>
    <property type="evidence" value="ECO:0007669"/>
    <property type="project" value="UniProtKB-KW"/>
</dbReference>
<dbReference type="Pfam" id="PF00005">
    <property type="entry name" value="ABC_tran"/>
    <property type="match status" value="1"/>
</dbReference>
<reference evidence="5" key="1">
    <citation type="submission" date="2018-05" db="EMBL/GenBank/DDBJ databases">
        <authorList>
            <person name="Lanie J.A."/>
            <person name="Ng W.-L."/>
            <person name="Kazmierczak K.M."/>
            <person name="Andrzejewski T.M."/>
            <person name="Davidsen T.M."/>
            <person name="Wayne K.J."/>
            <person name="Tettelin H."/>
            <person name="Glass J.I."/>
            <person name="Rusch D."/>
            <person name="Podicherti R."/>
            <person name="Tsui H.-C.T."/>
            <person name="Winkler M.E."/>
        </authorList>
    </citation>
    <scope>NUCLEOTIDE SEQUENCE</scope>
</reference>
<protein>
    <recommendedName>
        <fullName evidence="4">ABC transporter domain-containing protein</fullName>
    </recommendedName>
</protein>
<accession>A0A381Y9Q4</accession>
<evidence type="ECO:0000256" key="1">
    <source>
        <dbReference type="ARBA" id="ARBA00022448"/>
    </source>
</evidence>
<evidence type="ECO:0000259" key="4">
    <source>
        <dbReference type="PROSITE" id="PS50893"/>
    </source>
</evidence>
<dbReference type="InterPro" id="IPR027417">
    <property type="entry name" value="P-loop_NTPase"/>
</dbReference>
<organism evidence="5">
    <name type="scientific">marine metagenome</name>
    <dbReference type="NCBI Taxonomy" id="408172"/>
    <lineage>
        <taxon>unclassified sequences</taxon>
        <taxon>metagenomes</taxon>
        <taxon>ecological metagenomes</taxon>
    </lineage>
</organism>
<dbReference type="PROSITE" id="PS00211">
    <property type="entry name" value="ABC_TRANSPORTER_1"/>
    <property type="match status" value="1"/>
</dbReference>
<dbReference type="PANTHER" id="PTHR42734">
    <property type="entry name" value="METAL TRANSPORT SYSTEM ATP-BINDING PROTEIN TM_0124-RELATED"/>
    <property type="match status" value="1"/>
</dbReference>
<dbReference type="Gene3D" id="3.40.50.300">
    <property type="entry name" value="P-loop containing nucleotide triphosphate hydrolases"/>
    <property type="match status" value="1"/>
</dbReference>
<keyword evidence="3" id="KW-0067">ATP-binding</keyword>
<evidence type="ECO:0000313" key="5">
    <source>
        <dbReference type="EMBL" id="SVA73341.1"/>
    </source>
</evidence>
<dbReference type="SUPFAM" id="SSF52540">
    <property type="entry name" value="P-loop containing nucleoside triphosphate hydrolases"/>
    <property type="match status" value="1"/>
</dbReference>
<dbReference type="CDD" id="cd03235">
    <property type="entry name" value="ABC_Metallic_Cations"/>
    <property type="match status" value="1"/>
</dbReference>
<gene>
    <name evidence="5" type="ORF">METZ01_LOCUS126195</name>
</gene>
<keyword evidence="2" id="KW-0547">Nucleotide-binding</keyword>
<name>A0A381Y9Q4_9ZZZZ</name>
<proteinExistence type="predicted"/>
<dbReference type="SMART" id="SM00382">
    <property type="entry name" value="AAA"/>
    <property type="match status" value="1"/>
</dbReference>
<dbReference type="InterPro" id="IPR003593">
    <property type="entry name" value="AAA+_ATPase"/>
</dbReference>